<organism evidence="2 3">
    <name type="scientific">Cryptosporidium xiaoi</name>
    <dbReference type="NCBI Taxonomy" id="659607"/>
    <lineage>
        <taxon>Eukaryota</taxon>
        <taxon>Sar</taxon>
        <taxon>Alveolata</taxon>
        <taxon>Apicomplexa</taxon>
        <taxon>Conoidasida</taxon>
        <taxon>Coccidia</taxon>
        <taxon>Eucoccidiorida</taxon>
        <taxon>Eimeriorina</taxon>
        <taxon>Cryptosporidiidae</taxon>
        <taxon>Cryptosporidium</taxon>
    </lineage>
</organism>
<dbReference type="PANTHER" id="PTHR42180">
    <property type="entry name" value="HOMOLOGY DOMAIN-CONTAINING PROTEIN,PUTATIVE-RELATED"/>
    <property type="match status" value="1"/>
</dbReference>
<evidence type="ECO:0000256" key="1">
    <source>
        <dbReference type="SAM" id="Coils"/>
    </source>
</evidence>
<reference evidence="2 3" key="1">
    <citation type="submission" date="2023-10" db="EMBL/GenBank/DDBJ databases">
        <title>Comparative genomics analysis reveals potential genetic determinants of host preference in Cryptosporidium xiaoi.</title>
        <authorList>
            <person name="Xiao L."/>
            <person name="Li J."/>
        </authorList>
    </citation>
    <scope>NUCLEOTIDE SEQUENCE [LARGE SCALE GENOMIC DNA]</scope>
    <source>
        <strain evidence="2 3">52996</strain>
    </source>
</reference>
<evidence type="ECO:0000313" key="2">
    <source>
        <dbReference type="EMBL" id="KAK6589100.1"/>
    </source>
</evidence>
<dbReference type="PANTHER" id="PTHR42180:SF4">
    <property type="entry name" value="CALPONIN-HOMOLOGY (CH) DOMAIN-CONTAINING PROTEIN"/>
    <property type="match status" value="1"/>
</dbReference>
<comment type="caution">
    <text evidence="2">The sequence shown here is derived from an EMBL/GenBank/DDBJ whole genome shotgun (WGS) entry which is preliminary data.</text>
</comment>
<keyword evidence="3" id="KW-1185">Reference proteome</keyword>
<dbReference type="AlphaFoldDB" id="A0AAV9XZZ4"/>
<proteinExistence type="predicted"/>
<feature type="coiled-coil region" evidence="1">
    <location>
        <begin position="356"/>
        <end position="383"/>
    </location>
</feature>
<evidence type="ECO:0008006" key="4">
    <source>
        <dbReference type="Google" id="ProtNLM"/>
    </source>
</evidence>
<feature type="coiled-coil region" evidence="1">
    <location>
        <begin position="207"/>
        <end position="315"/>
    </location>
</feature>
<evidence type="ECO:0000313" key="3">
    <source>
        <dbReference type="Proteomes" id="UP001311799"/>
    </source>
</evidence>
<feature type="coiled-coil region" evidence="1">
    <location>
        <begin position="1048"/>
        <end position="1117"/>
    </location>
</feature>
<dbReference type="SUPFAM" id="SSF47576">
    <property type="entry name" value="Calponin-homology domain, CH-domain"/>
    <property type="match status" value="1"/>
</dbReference>
<dbReference type="EMBL" id="JAWDEY010000015">
    <property type="protein sequence ID" value="KAK6589100.1"/>
    <property type="molecule type" value="Genomic_DNA"/>
</dbReference>
<dbReference type="InterPro" id="IPR036872">
    <property type="entry name" value="CH_dom_sf"/>
</dbReference>
<name>A0AAV9XZZ4_9CRYT</name>
<sequence length="1174" mass="138028">MSEKGRLVQIGKRELLSWVSNVFEKELSWNNFSDGELILNLCFIVWPSLVNMKTGIDSLSDHWRQIEAIFRTLSIDYSRLIDENGIKSNRLSSIYNALIIFFFLYHCAFKRESSFEFIPPPDKQIAEFLMGDSSVKSLIVGGSLQLSPKTQIRLFETDSRSQEVTGEQIVDKHFSGGAYYDKIQRFSELIEMDDKMIKLSDNLNIFFEGLNDKLGELNNDKANIEGNNNNEFNIKIRRCIEYCVKQLVRTKEEQAIERESYEKKINLMEEECEKRLDRLKLEFEDKIREIESEYKNKLIQEKKSSQSMLRVLQNNQTLNLQISNSVYNNNTNNENESDNKCVNDISDINFNSQNQLKYLQEIMKEENKKRDEMENILNDEIKSYKTENRRLRSIIFRYIADVSTDTPLFERITSLNDQFIKIYTMAELWWKKISGDKNNIQERMDINYKMERMRTDKILGNIKHIIDRYQQHPKTLNKMGLDKDKVSDSGFDIEILVQNNNLVNDCLKVMCDLLSDTLLKSNRIDQLKEFIMNTRAESNGKKEFEEENNCYCDGSDTFGEVYGKLVCEDEKRQLREKVRQLNHEKLLLKKGIEYLNKKIYTLKNQKLLLSQIDNNGNLDLMSAIENIASNSCENNEDGDIIEISKLWEMSNYLKEDGINELNIMSEFMAITNSWKSLISRITSEENYNDNNECKLPFNEIVTSDKYNVVEILKSDFTVKSIGIVPFITNSNKLLEIALDYGNITDSNVFGSVKLPLDDFDFESDFDREVEMISRMALKKEFGKKIKREEIDKFPQSLKKIEILFWKLVTCLHVLREEYEMIHNHCKELERRVELIINKMEEEKTFYLNNTRECRERYEHEIKNVSSQLLNEIGKLKAEVSLSKIKKSSELINEGLNGTIESTMMEGIKNSNIIINSLSNALEISNVYRYIYEVCDEFWSDIICTIKDNINDDDKEKINRILNQINGVKDYLRDYMEKWSDSKEKDIGEYISSKVMEIRDNNDIRSNTVNVKMSNFLKDLAIRNNIPLDWMHFMELLVKTKTLELNGEITLLNEKINNQQNIMDEIKQNYTEISNLNNQNEFIIEKMNSEYKILQDKLNSLITENENLRNNGNMIKNKFKELDIYYTKQLINSNKKLNYLEKIFMLSIKYGIELSDFKDLYFINSDGLKEDKTTI</sequence>
<keyword evidence="1" id="KW-0175">Coiled coil</keyword>
<accession>A0AAV9XZZ4</accession>
<feature type="coiled-coil region" evidence="1">
    <location>
        <begin position="811"/>
        <end position="867"/>
    </location>
</feature>
<gene>
    <name evidence="2" type="ORF">RS030_233531</name>
</gene>
<protein>
    <recommendedName>
        <fullName evidence="4">Calponin-homology (CH) domain-containing protein</fullName>
    </recommendedName>
</protein>
<dbReference type="Proteomes" id="UP001311799">
    <property type="component" value="Unassembled WGS sequence"/>
</dbReference>